<dbReference type="AlphaFoldDB" id="A0A919MKH9"/>
<dbReference type="CDD" id="cd05233">
    <property type="entry name" value="SDR_c"/>
    <property type="match status" value="1"/>
</dbReference>
<dbReference type="PANTHER" id="PTHR42760">
    <property type="entry name" value="SHORT-CHAIN DEHYDROGENASES/REDUCTASES FAMILY MEMBER"/>
    <property type="match status" value="1"/>
</dbReference>
<dbReference type="RefSeq" id="WP_203822124.1">
    <property type="nucleotide sequence ID" value="NZ_BAAABP010000034.1"/>
</dbReference>
<dbReference type="PRINTS" id="PR00081">
    <property type="entry name" value="GDHRDH"/>
</dbReference>
<sequence>MEQKNVMVVGGSRGLGRAVADAARTAGARVTAVARSGPVAGDATDEAFADKVLAEHRPDLLVVTAGAVPVMRPLTEHTWETFATNWNTDVRIAFGWLRAAMRLPLAPGSRVIVFGSAAELLGASPLSGGYAGAKATIRMITGYAAAEARNLGITMTTVLPTITPGTGVGEIAMAAYGRRGGPDPDAVGAAVLTLPTDSAAYVWEGDGFRAL</sequence>
<dbReference type="Gene3D" id="3.40.50.720">
    <property type="entry name" value="NAD(P)-binding Rossmann-like Domain"/>
    <property type="match status" value="1"/>
</dbReference>
<name>A0A919MKH9_9ACTN</name>
<dbReference type="EMBL" id="BOMM01000071">
    <property type="protein sequence ID" value="GIE15780.1"/>
    <property type="molecule type" value="Genomic_DNA"/>
</dbReference>
<protein>
    <submittedName>
        <fullName evidence="2">Short-chain dehydrogenase</fullName>
    </submittedName>
</protein>
<gene>
    <name evidence="2" type="ORF">Afe05nite_76200</name>
</gene>
<keyword evidence="3" id="KW-1185">Reference proteome</keyword>
<reference evidence="2" key="1">
    <citation type="submission" date="2021-01" db="EMBL/GenBank/DDBJ databases">
        <title>Whole genome shotgun sequence of Actinoplanes ferrugineus NBRC 15555.</title>
        <authorList>
            <person name="Komaki H."/>
            <person name="Tamura T."/>
        </authorList>
    </citation>
    <scope>NUCLEOTIDE SEQUENCE</scope>
    <source>
        <strain evidence="2">NBRC 15555</strain>
    </source>
</reference>
<dbReference type="SUPFAM" id="SSF51735">
    <property type="entry name" value="NAD(P)-binding Rossmann-fold domains"/>
    <property type="match status" value="1"/>
</dbReference>
<evidence type="ECO:0000313" key="2">
    <source>
        <dbReference type="EMBL" id="GIE15780.1"/>
    </source>
</evidence>
<comment type="caution">
    <text evidence="2">The sequence shown here is derived from an EMBL/GenBank/DDBJ whole genome shotgun (WGS) entry which is preliminary data.</text>
</comment>
<dbReference type="Pfam" id="PF13561">
    <property type="entry name" value="adh_short_C2"/>
    <property type="match status" value="1"/>
</dbReference>
<evidence type="ECO:0000313" key="3">
    <source>
        <dbReference type="Proteomes" id="UP000598174"/>
    </source>
</evidence>
<dbReference type="InterPro" id="IPR036291">
    <property type="entry name" value="NAD(P)-bd_dom_sf"/>
</dbReference>
<dbReference type="Proteomes" id="UP000598174">
    <property type="component" value="Unassembled WGS sequence"/>
</dbReference>
<dbReference type="GO" id="GO:0016616">
    <property type="term" value="F:oxidoreductase activity, acting on the CH-OH group of donors, NAD or NADP as acceptor"/>
    <property type="evidence" value="ECO:0007669"/>
    <property type="project" value="TreeGrafter"/>
</dbReference>
<comment type="similarity">
    <text evidence="1">Belongs to the short-chain dehydrogenases/reductases (SDR) family.</text>
</comment>
<dbReference type="InterPro" id="IPR002347">
    <property type="entry name" value="SDR_fam"/>
</dbReference>
<accession>A0A919MKH9</accession>
<proteinExistence type="inferred from homology"/>
<dbReference type="GO" id="GO:0030497">
    <property type="term" value="P:fatty acid elongation"/>
    <property type="evidence" value="ECO:0007669"/>
    <property type="project" value="TreeGrafter"/>
</dbReference>
<evidence type="ECO:0000256" key="1">
    <source>
        <dbReference type="ARBA" id="ARBA00006484"/>
    </source>
</evidence>
<dbReference type="PANTHER" id="PTHR42760:SF135">
    <property type="entry name" value="BLL7886 PROTEIN"/>
    <property type="match status" value="1"/>
</dbReference>
<organism evidence="2 3">
    <name type="scientific">Paractinoplanes ferrugineus</name>
    <dbReference type="NCBI Taxonomy" id="113564"/>
    <lineage>
        <taxon>Bacteria</taxon>
        <taxon>Bacillati</taxon>
        <taxon>Actinomycetota</taxon>
        <taxon>Actinomycetes</taxon>
        <taxon>Micromonosporales</taxon>
        <taxon>Micromonosporaceae</taxon>
        <taxon>Paractinoplanes</taxon>
    </lineage>
</organism>